<evidence type="ECO:0000313" key="1">
    <source>
        <dbReference type="EMBL" id="KAJ8727086.1"/>
    </source>
</evidence>
<name>A0ACC2QVZ3_9NEOP</name>
<gene>
    <name evidence="1" type="ORF">PYW08_015483</name>
</gene>
<organism evidence="1 2">
    <name type="scientific">Mythimna loreyi</name>
    <dbReference type="NCBI Taxonomy" id="667449"/>
    <lineage>
        <taxon>Eukaryota</taxon>
        <taxon>Metazoa</taxon>
        <taxon>Ecdysozoa</taxon>
        <taxon>Arthropoda</taxon>
        <taxon>Hexapoda</taxon>
        <taxon>Insecta</taxon>
        <taxon>Pterygota</taxon>
        <taxon>Neoptera</taxon>
        <taxon>Endopterygota</taxon>
        <taxon>Lepidoptera</taxon>
        <taxon>Glossata</taxon>
        <taxon>Ditrysia</taxon>
        <taxon>Noctuoidea</taxon>
        <taxon>Noctuidae</taxon>
        <taxon>Noctuinae</taxon>
        <taxon>Hadenini</taxon>
        <taxon>Mythimna</taxon>
    </lineage>
</organism>
<dbReference type="Proteomes" id="UP001231649">
    <property type="component" value="Chromosome 7"/>
</dbReference>
<keyword evidence="2" id="KW-1185">Reference proteome</keyword>
<proteinExistence type="predicted"/>
<accession>A0ACC2QVZ3</accession>
<comment type="caution">
    <text evidence="1">The sequence shown here is derived from an EMBL/GenBank/DDBJ whole genome shotgun (WGS) entry which is preliminary data.</text>
</comment>
<dbReference type="EMBL" id="CM056783">
    <property type="protein sequence ID" value="KAJ8727086.1"/>
    <property type="molecule type" value="Genomic_DNA"/>
</dbReference>
<evidence type="ECO:0000313" key="2">
    <source>
        <dbReference type="Proteomes" id="UP001231649"/>
    </source>
</evidence>
<sequence>MHKLISRRILELCSTRSTSKRNYQVTVVGGASDVGQKLSMLLRSEPGISKLVVHDTRMHTPGVVMDLSHIPSDIPIKGYTGEDMLETALKGANIVIGVGGIIRKPGITEKLWLSANTEFVRILSKHVAKMDSMPFLGIVTEPINYLVPMAAEVLRSHGDYDSRKLFGITGIDALRAQSLFAAENNLNPNNCYVPVIGGHSEKTLVPLLSQSTPTSDFDAKMSEEFTTKFRQFENKIIRANRGISPTLSVAYSALLFTRCILNAMDGQPSRVHAFIENNDFGTAYFGGMVHLDSQGVKDMQIYTSLTQYELHLLERSLDELRKDALKGKKVLEFC</sequence>
<protein>
    <submittedName>
        <fullName evidence="1">Uncharacterized protein</fullName>
    </submittedName>
</protein>
<reference evidence="1" key="1">
    <citation type="submission" date="2023-03" db="EMBL/GenBank/DDBJ databases">
        <title>Chromosome-level genomes of two armyworms, Mythimna separata and Mythimna loreyi, provide insights into the biosynthesis and reception of sex pheromones.</title>
        <authorList>
            <person name="Zhao H."/>
        </authorList>
    </citation>
    <scope>NUCLEOTIDE SEQUENCE</scope>
    <source>
        <strain evidence="1">BeijingLab</strain>
    </source>
</reference>